<keyword evidence="2" id="KW-0472">Membrane</keyword>
<accession>A0A1F6CA90</accession>
<keyword evidence="2" id="KW-0520">NAD</keyword>
<keyword evidence="2" id="KW-0812">Transmembrane</keyword>
<dbReference type="Gene3D" id="1.20.120.1200">
    <property type="entry name" value="NADH-ubiquinone/plastoquinone oxidoreductase chain 6, subunit NuoJ"/>
    <property type="match status" value="1"/>
</dbReference>
<dbReference type="GO" id="GO:0048038">
    <property type="term" value="F:quinone binding"/>
    <property type="evidence" value="ECO:0007669"/>
    <property type="project" value="UniProtKB-UniRule"/>
</dbReference>
<organism evidence="3 4">
    <name type="scientific">Handelsmanbacteria sp. (strain RIFCSPLOWO2_12_FULL_64_10)</name>
    <dbReference type="NCBI Taxonomy" id="1817868"/>
    <lineage>
        <taxon>Bacteria</taxon>
        <taxon>Candidatus Handelsmaniibacteriota</taxon>
    </lineage>
</organism>
<evidence type="ECO:0000313" key="4">
    <source>
        <dbReference type="Proteomes" id="UP000178606"/>
    </source>
</evidence>
<comment type="caution">
    <text evidence="3">The sequence shown here is derived from an EMBL/GenBank/DDBJ whole genome shotgun (WGS) entry which is preliminary data.</text>
</comment>
<gene>
    <name evidence="3" type="ORF">A3F84_01985</name>
</gene>
<dbReference type="EMBL" id="MFKF01000345">
    <property type="protein sequence ID" value="OGG46066.1"/>
    <property type="molecule type" value="Genomic_DNA"/>
</dbReference>
<feature type="transmembrane region" description="Helical" evidence="2">
    <location>
        <begin position="31"/>
        <end position="51"/>
    </location>
</feature>
<proteinExistence type="inferred from homology"/>
<protein>
    <recommendedName>
        <fullName evidence="2">NADH-quinone oxidoreductase subunit J</fullName>
        <ecNumber evidence="2">7.1.1.-</ecNumber>
    </recommendedName>
</protein>
<dbReference type="PANTHER" id="PTHR33269">
    <property type="entry name" value="NADH-UBIQUINONE OXIDOREDUCTASE CHAIN 6"/>
    <property type="match status" value="1"/>
</dbReference>
<dbReference type="AlphaFoldDB" id="A0A1F6CA90"/>
<comment type="function">
    <text evidence="2">NDH-1 shuttles electrons from NADH, via FMN and iron-sulfur (Fe-S) centers, to quinones in the respiratory chain. Couples the redox reaction to proton translocation (for every two electrons transferred, four hydrogen ions are translocated across the cytoplasmic membrane), and thus conserves the redox energy in a proton gradient.</text>
</comment>
<reference evidence="3 4" key="1">
    <citation type="journal article" date="2016" name="Nat. Commun.">
        <title>Thousands of microbial genomes shed light on interconnected biogeochemical processes in an aquifer system.</title>
        <authorList>
            <person name="Anantharaman K."/>
            <person name="Brown C.T."/>
            <person name="Hug L.A."/>
            <person name="Sharon I."/>
            <person name="Castelle C.J."/>
            <person name="Probst A.J."/>
            <person name="Thomas B.C."/>
            <person name="Singh A."/>
            <person name="Wilkins M.J."/>
            <person name="Karaoz U."/>
            <person name="Brodie E.L."/>
            <person name="Williams K.H."/>
            <person name="Hubbard S.S."/>
            <person name="Banfield J.F."/>
        </authorList>
    </citation>
    <scope>NUCLEOTIDE SEQUENCE [LARGE SCALE GENOMIC DNA]</scope>
    <source>
        <strain evidence="4">RIFCSPLOWO2_12_FULL_64_10</strain>
    </source>
</reference>
<keyword evidence="2" id="KW-0874">Quinone</keyword>
<dbReference type="InterPro" id="IPR001457">
    <property type="entry name" value="NADH_UbQ/plastoQ_OxRdtase_su6"/>
</dbReference>
<feature type="transmembrane region" description="Helical" evidence="2">
    <location>
        <begin position="140"/>
        <end position="162"/>
    </location>
</feature>
<comment type="subcellular location">
    <subcellularLocation>
        <location evidence="2">Cell membrane</location>
        <topology evidence="2">Multi-pass membrane protein</topology>
    </subcellularLocation>
</comment>
<comment type="catalytic activity">
    <reaction evidence="2">
        <text>a quinone + NADH + 5 H(+)(in) = a quinol + NAD(+) + 4 H(+)(out)</text>
        <dbReference type="Rhea" id="RHEA:57888"/>
        <dbReference type="ChEBI" id="CHEBI:15378"/>
        <dbReference type="ChEBI" id="CHEBI:24646"/>
        <dbReference type="ChEBI" id="CHEBI:57540"/>
        <dbReference type="ChEBI" id="CHEBI:57945"/>
        <dbReference type="ChEBI" id="CHEBI:132124"/>
    </reaction>
</comment>
<evidence type="ECO:0000313" key="3">
    <source>
        <dbReference type="EMBL" id="OGG46066.1"/>
    </source>
</evidence>
<keyword evidence="2" id="KW-1133">Transmembrane helix</keyword>
<comment type="similarity">
    <text evidence="1 2">Belongs to the complex I subunit 6 family.</text>
</comment>
<evidence type="ECO:0000256" key="2">
    <source>
        <dbReference type="RuleBase" id="RU004429"/>
    </source>
</evidence>
<dbReference type="Proteomes" id="UP000178606">
    <property type="component" value="Unassembled WGS sequence"/>
</dbReference>
<evidence type="ECO:0000256" key="1">
    <source>
        <dbReference type="ARBA" id="ARBA00005698"/>
    </source>
</evidence>
<feature type="transmembrane region" description="Helical" evidence="2">
    <location>
        <begin position="57"/>
        <end position="78"/>
    </location>
</feature>
<dbReference type="EC" id="7.1.1.-" evidence="2"/>
<name>A0A1F6CA90_HANXR</name>
<feature type="transmembrane region" description="Helical" evidence="2">
    <location>
        <begin position="98"/>
        <end position="120"/>
    </location>
</feature>
<sequence length="172" mass="18575">MDGYLSAVVFYVFAAITVLSGAMVALSSRLIYAAFSLLLTFFGVAGLYIFLGADFIAATQVLIYVGGILILLLFGVMLTHRIYDFKILSTRVQFVPSVIVVGCTFALLLAVIFGTRWQMVKEAPPEYTAATIGKLLMTTYLLPFEAVSVLLLVALIGAATLARRDLTSGEES</sequence>
<dbReference type="PANTHER" id="PTHR33269:SF17">
    <property type="entry name" value="NADH-UBIQUINONE OXIDOREDUCTASE CHAIN 6"/>
    <property type="match status" value="1"/>
</dbReference>
<dbReference type="Pfam" id="PF00499">
    <property type="entry name" value="Oxidored_q3"/>
    <property type="match status" value="1"/>
</dbReference>
<feature type="transmembrane region" description="Helical" evidence="2">
    <location>
        <begin position="6"/>
        <end position="26"/>
    </location>
</feature>
<dbReference type="GO" id="GO:0005886">
    <property type="term" value="C:plasma membrane"/>
    <property type="evidence" value="ECO:0007669"/>
    <property type="project" value="UniProtKB-SubCell"/>
</dbReference>
<keyword evidence="2" id="KW-1003">Cell membrane</keyword>
<dbReference type="GO" id="GO:0008137">
    <property type="term" value="F:NADH dehydrogenase (ubiquinone) activity"/>
    <property type="evidence" value="ECO:0007669"/>
    <property type="project" value="UniProtKB-UniRule"/>
</dbReference>
<dbReference type="InterPro" id="IPR042106">
    <property type="entry name" value="Nuo/plastoQ_OxRdtase_6_NuoJ"/>
</dbReference>